<dbReference type="GO" id="GO:0006310">
    <property type="term" value="P:DNA recombination"/>
    <property type="evidence" value="ECO:0007669"/>
    <property type="project" value="UniProtKB-KW"/>
</dbReference>
<evidence type="ECO:0000256" key="3">
    <source>
        <dbReference type="ARBA" id="ARBA00023125"/>
    </source>
</evidence>
<dbReference type="InterPro" id="IPR010998">
    <property type="entry name" value="Integrase_recombinase_N"/>
</dbReference>
<dbReference type="OrthoDB" id="255290at2"/>
<dbReference type="InterPro" id="IPR013762">
    <property type="entry name" value="Integrase-like_cat_sf"/>
</dbReference>
<comment type="similarity">
    <text evidence="1">Belongs to the 'phage' integrase family.</text>
</comment>
<dbReference type="Gene3D" id="1.10.443.10">
    <property type="entry name" value="Intergrase catalytic core"/>
    <property type="match status" value="1"/>
</dbReference>
<dbReference type="Pfam" id="PF00589">
    <property type="entry name" value="Phage_integrase"/>
    <property type="match status" value="1"/>
</dbReference>
<sequence>MSRPSTGKPWLHESSGYWCSSVERKRVYLDKDYKTACRKLRQLRSERKKAEQGASSEWLTAPISDLADEFLDDILARRKPSTHTNYCYQLLRALSIIGPSTPVVEIGKLHLAKIEQKMVGRYSPSTIRDTIAVVQTVYGWAVRHDLLFDNPLVGYEKPRGQARTRIVSPAEFQTLLRHSDQSFRCILLALRWTGCRPVEIRTLVWDWVDLEAGCWILRDHKTITRQRKPRPRIIPLPIPMLKLCKRLSQQNPDPDSFVFLNAHGTPYTKDTLCRKMSRVRKRAGIQMKAGEQLVLYSARHTFGTEASGKVSDIELAELMGHTDVRTTQRYVHIDTDRLKEIQRRAINSIRR</sequence>
<dbReference type="InterPro" id="IPR050090">
    <property type="entry name" value="Tyrosine_recombinase_XerCD"/>
</dbReference>
<dbReference type="Gene3D" id="1.10.150.130">
    <property type="match status" value="1"/>
</dbReference>
<evidence type="ECO:0000256" key="4">
    <source>
        <dbReference type="ARBA" id="ARBA00023172"/>
    </source>
</evidence>
<dbReference type="InterPro" id="IPR044068">
    <property type="entry name" value="CB"/>
</dbReference>
<evidence type="ECO:0000256" key="2">
    <source>
        <dbReference type="ARBA" id="ARBA00022908"/>
    </source>
</evidence>
<dbReference type="InterPro" id="IPR011010">
    <property type="entry name" value="DNA_brk_join_enz"/>
</dbReference>
<dbReference type="InterPro" id="IPR002104">
    <property type="entry name" value="Integrase_catalytic"/>
</dbReference>
<feature type="domain" description="Core-binding (CB)" evidence="7">
    <location>
        <begin position="61"/>
        <end position="142"/>
    </location>
</feature>
<dbReference type="Proteomes" id="UP000323917">
    <property type="component" value="Chromosome"/>
</dbReference>
<dbReference type="RefSeq" id="WP_148074581.1">
    <property type="nucleotide sequence ID" value="NZ_CP042913.1"/>
</dbReference>
<dbReference type="GO" id="GO:0015074">
    <property type="term" value="P:DNA integration"/>
    <property type="evidence" value="ECO:0007669"/>
    <property type="project" value="UniProtKB-KW"/>
</dbReference>
<evidence type="ECO:0000259" key="6">
    <source>
        <dbReference type="PROSITE" id="PS51898"/>
    </source>
</evidence>
<dbReference type="CDD" id="cd00796">
    <property type="entry name" value="INT_Rci_Hp1_C"/>
    <property type="match status" value="1"/>
</dbReference>
<proteinExistence type="inferred from homology"/>
<feature type="domain" description="Tyr recombinase" evidence="6">
    <location>
        <begin position="162"/>
        <end position="343"/>
    </location>
</feature>
<dbReference type="KEGG" id="bgok:Pr1d_35150"/>
<accession>A0A5B9QQG5</accession>
<dbReference type="PROSITE" id="PS51900">
    <property type="entry name" value="CB"/>
    <property type="match status" value="1"/>
</dbReference>
<dbReference type="GO" id="GO:0003677">
    <property type="term" value="F:DNA binding"/>
    <property type="evidence" value="ECO:0007669"/>
    <property type="project" value="UniProtKB-UniRule"/>
</dbReference>
<dbReference type="SUPFAM" id="SSF56349">
    <property type="entry name" value="DNA breaking-rejoining enzymes"/>
    <property type="match status" value="1"/>
</dbReference>
<evidence type="ECO:0000313" key="8">
    <source>
        <dbReference type="EMBL" id="QEG36203.1"/>
    </source>
</evidence>
<name>A0A5B9QQG5_9BACT</name>
<organism evidence="8 9">
    <name type="scientific">Bythopirellula goksoeyrii</name>
    <dbReference type="NCBI Taxonomy" id="1400387"/>
    <lineage>
        <taxon>Bacteria</taxon>
        <taxon>Pseudomonadati</taxon>
        <taxon>Planctomycetota</taxon>
        <taxon>Planctomycetia</taxon>
        <taxon>Pirellulales</taxon>
        <taxon>Lacipirellulaceae</taxon>
        <taxon>Bythopirellula</taxon>
    </lineage>
</organism>
<dbReference type="PROSITE" id="PS51898">
    <property type="entry name" value="TYR_RECOMBINASE"/>
    <property type="match status" value="1"/>
</dbReference>
<dbReference type="PANTHER" id="PTHR30349">
    <property type="entry name" value="PHAGE INTEGRASE-RELATED"/>
    <property type="match status" value="1"/>
</dbReference>
<evidence type="ECO:0000259" key="7">
    <source>
        <dbReference type="PROSITE" id="PS51900"/>
    </source>
</evidence>
<keyword evidence="9" id="KW-1185">Reference proteome</keyword>
<gene>
    <name evidence="8" type="primary">xerC_4</name>
    <name evidence="8" type="ORF">Pr1d_35150</name>
</gene>
<evidence type="ECO:0000256" key="1">
    <source>
        <dbReference type="ARBA" id="ARBA00008857"/>
    </source>
</evidence>
<protein>
    <submittedName>
        <fullName evidence="8">Tyrosine recombinase XerC</fullName>
    </submittedName>
</protein>
<dbReference type="PANTHER" id="PTHR30349:SF64">
    <property type="entry name" value="PROPHAGE INTEGRASE INTD-RELATED"/>
    <property type="match status" value="1"/>
</dbReference>
<keyword evidence="3 5" id="KW-0238">DNA-binding</keyword>
<keyword evidence="4" id="KW-0233">DNA recombination</keyword>
<reference evidence="8 9" key="1">
    <citation type="submission" date="2019-08" db="EMBL/GenBank/DDBJ databases">
        <title>Deep-cultivation of Planctomycetes and their phenomic and genomic characterization uncovers novel biology.</title>
        <authorList>
            <person name="Wiegand S."/>
            <person name="Jogler M."/>
            <person name="Boedeker C."/>
            <person name="Pinto D."/>
            <person name="Vollmers J."/>
            <person name="Rivas-Marin E."/>
            <person name="Kohn T."/>
            <person name="Peeters S.H."/>
            <person name="Heuer A."/>
            <person name="Rast P."/>
            <person name="Oberbeckmann S."/>
            <person name="Bunk B."/>
            <person name="Jeske O."/>
            <person name="Meyerdierks A."/>
            <person name="Storesund J.E."/>
            <person name="Kallscheuer N."/>
            <person name="Luecker S."/>
            <person name="Lage O.M."/>
            <person name="Pohl T."/>
            <person name="Merkel B.J."/>
            <person name="Hornburger P."/>
            <person name="Mueller R.-W."/>
            <person name="Bruemmer F."/>
            <person name="Labrenz M."/>
            <person name="Spormann A.M."/>
            <person name="Op den Camp H."/>
            <person name="Overmann J."/>
            <person name="Amann R."/>
            <person name="Jetten M.S.M."/>
            <person name="Mascher T."/>
            <person name="Medema M.H."/>
            <person name="Devos D.P."/>
            <person name="Kaster A.-K."/>
            <person name="Ovreas L."/>
            <person name="Rohde M."/>
            <person name="Galperin M.Y."/>
            <person name="Jogler C."/>
        </authorList>
    </citation>
    <scope>NUCLEOTIDE SEQUENCE [LARGE SCALE GENOMIC DNA]</scope>
    <source>
        <strain evidence="8 9">Pr1d</strain>
    </source>
</reference>
<evidence type="ECO:0000256" key="5">
    <source>
        <dbReference type="PROSITE-ProRule" id="PRU01248"/>
    </source>
</evidence>
<dbReference type="EMBL" id="CP042913">
    <property type="protein sequence ID" value="QEG36203.1"/>
    <property type="molecule type" value="Genomic_DNA"/>
</dbReference>
<keyword evidence="2" id="KW-0229">DNA integration</keyword>
<dbReference type="AlphaFoldDB" id="A0A5B9QQG5"/>
<evidence type="ECO:0000313" key="9">
    <source>
        <dbReference type="Proteomes" id="UP000323917"/>
    </source>
</evidence>